<evidence type="ECO:0000256" key="3">
    <source>
        <dbReference type="SAM" id="MobiDB-lite"/>
    </source>
</evidence>
<feature type="repeat" description="Pumilio" evidence="2">
    <location>
        <begin position="905"/>
        <end position="940"/>
    </location>
</feature>
<feature type="region of interest" description="Disordered" evidence="3">
    <location>
        <begin position="1233"/>
        <end position="1253"/>
    </location>
</feature>
<sequence length="1253" mass="139106">YEACSASHRQVMASNAPFANVEFIRRGEEQTWLQRQTRADLIRLALDRGQSHIITRLLYRLNEFDRLPILDALIPHTATLVLFNHTVQLLLTIMDVSDLDQLRLVGDALVASWGLLRGVIESEKGIRIIKHLLISKKREVDDSRSRDLASSIVNAVPFEYWTDNISSLSVLRECIPFISQTLLSQLLNSPNLSCVLDEPPPLPCQLLVTLPPPINRKMMAEVITIDEEMNTSDDSPVRQAEKRLTKRKENKSSRATKRLRMDRSHDKMEVIEIHPSPPSIDNRPASLIDTVDQAKDAVASTKPIPLNVYRTLTSGWTEKGEDTVANVLGAIVSATVLAEQVIANPSEMDEEQGERRSERKEMGVWRGIRRWFEEERESSLTGRRVEGTTHVNRKLLRLPVKPTRPMDRVKFSEIYKWKKPKPPPSATGTGMGTVVVPKKSAARITVPAKKKQVSAVTNVPDEEVDATTVVEEATVPEAAESNTVLGEDTMSEERTGLREITVVLPESTASPDVKKENTVSLEDRSIDASSIPSLPSVSPPVPREEVTTIDVHEQSEVEDSSPTVFEAEKQSMERKEEEPSSSSQRLPLREEGTEVEEIGPAQLKPQSIDNPLPAMVDMVDVSKKAEECTESKLLSTYRTLYSDCKEEDEDTIAQVLEAIVRATVLSEEDKEAVKVGEEEVIDRKGRRLITWSPKKSDGSTVAKKRTVPGSTRPLAAWTFAAERMLNEIHRNVRKSFPKKETPPPFQTMFKWKDTIDAHTVAKKTGGEDTVAGQQEDHETRVLLQQDTVSKDRVGSRESTVALPEPSPIREVKMETTVSIEDQSRDPPFSFSVPSTVVPSIPPSPGNSTVSKEIKREPSEEVTVARASVDRGADVTAMAMTESGASKIVSGLARKSPNGRSIIFSCIQDTVLPLAMDAHGHRVVQWFLSHGSLDQRLHLIDRLIPNLETLVQCGGYGRSTADCVITSSSEEKKGALKREYERALSSPSVLGDDEDLPEKKRKKSVVDESDDEIRVIRCIPAPIRTVSSTRRTSRALFSPVARPVHPSEMLDQNEFMQRLESIIEGECKPKDLFYLTGALSKGKVPDPEEALIKICSSSSSLCSQSEISLKIVLAVAQKWPACCVDIGIKIVSILDTVTRREPGRMLVRLLLNQKTGMSFAVSCFNDGLSSPFFSLLNGDDAVRELVDDIFDAASRQVKLAFVQEHKEGIMQTRHGHSFFRGLYKSGLITEPAADLVTEESAKSEGGPTTERIEK</sequence>
<reference evidence="4" key="1">
    <citation type="submission" date="2023-10" db="EMBL/GenBank/DDBJ databases">
        <title>Genome assembly of Pristionchus species.</title>
        <authorList>
            <person name="Yoshida K."/>
            <person name="Sommer R.J."/>
        </authorList>
    </citation>
    <scope>NUCLEOTIDE SEQUENCE</scope>
    <source>
        <strain evidence="4">RS5133</strain>
    </source>
</reference>
<gene>
    <name evidence="4" type="ORF">PFISCL1PPCAC_11458</name>
</gene>
<dbReference type="Gene3D" id="1.25.10.10">
    <property type="entry name" value="Leucine-rich Repeat Variant"/>
    <property type="match status" value="1"/>
</dbReference>
<dbReference type="InterPro" id="IPR001313">
    <property type="entry name" value="Pumilio_RNA-bd_rpt"/>
</dbReference>
<dbReference type="InterPro" id="IPR016024">
    <property type="entry name" value="ARM-type_fold"/>
</dbReference>
<evidence type="ECO:0000256" key="2">
    <source>
        <dbReference type="PROSITE-ProRule" id="PRU00317"/>
    </source>
</evidence>
<evidence type="ECO:0000313" key="5">
    <source>
        <dbReference type="Proteomes" id="UP001432322"/>
    </source>
</evidence>
<feature type="compositionally biased region" description="Basic residues" evidence="3">
    <location>
        <begin position="244"/>
        <end position="258"/>
    </location>
</feature>
<dbReference type="AlphaFoldDB" id="A0AAV5VKK2"/>
<name>A0AAV5VKK2_9BILA</name>
<dbReference type="PROSITE" id="PS50302">
    <property type="entry name" value="PUM"/>
    <property type="match status" value="1"/>
</dbReference>
<organism evidence="4 5">
    <name type="scientific">Pristionchus fissidentatus</name>
    <dbReference type="NCBI Taxonomy" id="1538716"/>
    <lineage>
        <taxon>Eukaryota</taxon>
        <taxon>Metazoa</taxon>
        <taxon>Ecdysozoa</taxon>
        <taxon>Nematoda</taxon>
        <taxon>Chromadorea</taxon>
        <taxon>Rhabditida</taxon>
        <taxon>Rhabditina</taxon>
        <taxon>Diplogasteromorpha</taxon>
        <taxon>Diplogasteroidea</taxon>
        <taxon>Neodiplogasteridae</taxon>
        <taxon>Pristionchus</taxon>
    </lineage>
</organism>
<keyword evidence="5" id="KW-1185">Reference proteome</keyword>
<evidence type="ECO:0000313" key="4">
    <source>
        <dbReference type="EMBL" id="GMT20161.1"/>
    </source>
</evidence>
<feature type="compositionally biased region" description="Basic and acidic residues" evidence="3">
    <location>
        <begin position="542"/>
        <end position="555"/>
    </location>
</feature>
<dbReference type="InterPro" id="IPR011989">
    <property type="entry name" value="ARM-like"/>
</dbReference>
<feature type="compositionally biased region" description="Basic and acidic residues" evidence="3">
    <location>
        <begin position="566"/>
        <end position="578"/>
    </location>
</feature>
<proteinExistence type="predicted"/>
<feature type="compositionally biased region" description="Basic and acidic residues" evidence="3">
    <location>
        <begin position="512"/>
        <end position="526"/>
    </location>
</feature>
<accession>A0AAV5VKK2</accession>
<feature type="region of interest" description="Disordered" evidence="3">
    <location>
        <begin position="507"/>
        <end position="595"/>
    </location>
</feature>
<feature type="region of interest" description="Disordered" evidence="3">
    <location>
        <begin position="975"/>
        <end position="1003"/>
    </location>
</feature>
<dbReference type="Proteomes" id="UP001432322">
    <property type="component" value="Unassembled WGS sequence"/>
</dbReference>
<dbReference type="Pfam" id="PF00806">
    <property type="entry name" value="PUF"/>
    <property type="match status" value="1"/>
</dbReference>
<evidence type="ECO:0000256" key="1">
    <source>
        <dbReference type="ARBA" id="ARBA00022737"/>
    </source>
</evidence>
<dbReference type="GO" id="GO:0003723">
    <property type="term" value="F:RNA binding"/>
    <property type="evidence" value="ECO:0007669"/>
    <property type="project" value="InterPro"/>
</dbReference>
<feature type="non-terminal residue" evidence="4">
    <location>
        <position position="1"/>
    </location>
</feature>
<feature type="region of interest" description="Disordered" evidence="3">
    <location>
        <begin position="833"/>
        <end position="857"/>
    </location>
</feature>
<dbReference type="SUPFAM" id="SSF48371">
    <property type="entry name" value="ARM repeat"/>
    <property type="match status" value="1"/>
</dbReference>
<keyword evidence="1" id="KW-0677">Repeat</keyword>
<feature type="region of interest" description="Disordered" evidence="3">
    <location>
        <begin position="229"/>
        <end position="262"/>
    </location>
</feature>
<comment type="caution">
    <text evidence="4">The sequence shown here is derived from an EMBL/GenBank/DDBJ whole genome shotgun (WGS) entry which is preliminary data.</text>
</comment>
<dbReference type="EMBL" id="BTSY01000003">
    <property type="protein sequence ID" value="GMT20161.1"/>
    <property type="molecule type" value="Genomic_DNA"/>
</dbReference>
<protein>
    <submittedName>
        <fullName evidence="4">Uncharacterized protein</fullName>
    </submittedName>
</protein>